<name>A0ABY5FIS7_9ACTN</name>
<dbReference type="EMBL" id="CP101398">
    <property type="protein sequence ID" value="UTR83638.1"/>
    <property type="molecule type" value="Genomic_DNA"/>
</dbReference>
<geneLocation type="plasmid" evidence="1 2">
    <name>unnamed</name>
</geneLocation>
<organism evidence="1 2">
    <name type="scientific">Streptomyces cavourensis</name>
    <dbReference type="NCBI Taxonomy" id="67258"/>
    <lineage>
        <taxon>Bacteria</taxon>
        <taxon>Bacillati</taxon>
        <taxon>Actinomycetota</taxon>
        <taxon>Actinomycetes</taxon>
        <taxon>Kitasatosporales</taxon>
        <taxon>Streptomycetaceae</taxon>
        <taxon>Streptomyces</taxon>
    </lineage>
</organism>
<proteinExistence type="predicted"/>
<reference evidence="1" key="1">
    <citation type="submission" date="2022-07" db="EMBL/GenBank/DDBJ databases">
        <title>Genomic of Streptomyces cavourensis F2.</title>
        <authorList>
            <person name="Hu S."/>
            <person name="Liang W."/>
        </authorList>
    </citation>
    <scope>NUCLEOTIDE SEQUENCE</scope>
    <source>
        <strain evidence="1">F2</strain>
        <plasmid evidence="1">unnamed</plasmid>
    </source>
</reference>
<keyword evidence="1" id="KW-0614">Plasmid</keyword>
<keyword evidence="2" id="KW-1185">Reference proteome</keyword>
<evidence type="ECO:0000313" key="1">
    <source>
        <dbReference type="EMBL" id="UTR83638.1"/>
    </source>
</evidence>
<gene>
    <name evidence="1" type="ORF">NLU04_34580</name>
</gene>
<accession>A0ABY5FIS7</accession>
<dbReference type="Proteomes" id="UP001058236">
    <property type="component" value="Plasmid unnamed"/>
</dbReference>
<protein>
    <submittedName>
        <fullName evidence="1">Uncharacterized protein</fullName>
    </submittedName>
</protein>
<evidence type="ECO:0000313" key="2">
    <source>
        <dbReference type="Proteomes" id="UP001058236"/>
    </source>
</evidence>
<dbReference type="RefSeq" id="WP_255240313.1">
    <property type="nucleotide sequence ID" value="NZ_CP101398.1"/>
</dbReference>
<sequence>MAWVRAGGHHTRLVTSRFGLVYPIVGPLLPYAAAPATGLTDGDLQALRQWLEEMDARPELAPVAPRRCRDCGDRGTTVHNGRRIDRVHPDCGSCCECYCPDPTDNELYQPCGDLMRQQCPGCRCCTVCAGCHCG</sequence>